<feature type="non-terminal residue" evidence="2">
    <location>
        <position position="333"/>
    </location>
</feature>
<protein>
    <submittedName>
        <fullName evidence="2">Uncharacterized protein</fullName>
    </submittedName>
</protein>
<feature type="compositionally biased region" description="Acidic residues" evidence="1">
    <location>
        <begin position="178"/>
        <end position="198"/>
    </location>
</feature>
<evidence type="ECO:0000313" key="3">
    <source>
        <dbReference type="Proteomes" id="UP000002640"/>
    </source>
</evidence>
<dbReference type="InParanoid" id="G4ZV36"/>
<name>G4ZV36_PHYSP</name>
<reference evidence="2 3" key="1">
    <citation type="journal article" date="2006" name="Science">
        <title>Phytophthora genome sequences uncover evolutionary origins and mechanisms of pathogenesis.</title>
        <authorList>
            <person name="Tyler B.M."/>
            <person name="Tripathy S."/>
            <person name="Zhang X."/>
            <person name="Dehal P."/>
            <person name="Jiang R.H."/>
            <person name="Aerts A."/>
            <person name="Arredondo F.D."/>
            <person name="Baxter L."/>
            <person name="Bensasson D."/>
            <person name="Beynon J.L."/>
            <person name="Chapman J."/>
            <person name="Damasceno C.M."/>
            <person name="Dorrance A.E."/>
            <person name="Dou D."/>
            <person name="Dickerman A.W."/>
            <person name="Dubchak I.L."/>
            <person name="Garbelotto M."/>
            <person name="Gijzen M."/>
            <person name="Gordon S.G."/>
            <person name="Govers F."/>
            <person name="Grunwald N.J."/>
            <person name="Huang W."/>
            <person name="Ivors K.L."/>
            <person name="Jones R.W."/>
            <person name="Kamoun S."/>
            <person name="Krampis K."/>
            <person name="Lamour K.H."/>
            <person name="Lee M.K."/>
            <person name="McDonald W.H."/>
            <person name="Medina M."/>
            <person name="Meijer H.J."/>
            <person name="Nordberg E.K."/>
            <person name="Maclean D.J."/>
            <person name="Ospina-Giraldo M.D."/>
            <person name="Morris P.F."/>
            <person name="Phuntumart V."/>
            <person name="Putnam N.H."/>
            <person name="Rash S."/>
            <person name="Rose J.K."/>
            <person name="Sakihama Y."/>
            <person name="Salamov A.A."/>
            <person name="Savidor A."/>
            <person name="Scheuring C.F."/>
            <person name="Smith B.M."/>
            <person name="Sobral B.W."/>
            <person name="Terry A."/>
            <person name="Torto-Alalibo T.A."/>
            <person name="Win J."/>
            <person name="Xu Z."/>
            <person name="Zhang H."/>
            <person name="Grigoriev I.V."/>
            <person name="Rokhsar D.S."/>
            <person name="Boore J.L."/>
        </authorList>
    </citation>
    <scope>NUCLEOTIDE SEQUENCE [LARGE SCALE GENOMIC DNA]</scope>
    <source>
        <strain evidence="2 3">P6497</strain>
    </source>
</reference>
<proteinExistence type="predicted"/>
<dbReference type="Proteomes" id="UP000002640">
    <property type="component" value="Unassembled WGS sequence"/>
</dbReference>
<dbReference type="RefSeq" id="XP_009531089.1">
    <property type="nucleotide sequence ID" value="XM_009532794.1"/>
</dbReference>
<dbReference type="OMA" id="ENATHDN"/>
<gene>
    <name evidence="2" type="ORF">PHYSODRAFT_392348</name>
</gene>
<keyword evidence="3" id="KW-1185">Reference proteome</keyword>
<accession>G4ZV36</accession>
<evidence type="ECO:0000256" key="1">
    <source>
        <dbReference type="SAM" id="MobiDB-lite"/>
    </source>
</evidence>
<dbReference type="GeneID" id="20651164"/>
<feature type="non-terminal residue" evidence="2">
    <location>
        <position position="1"/>
    </location>
</feature>
<organism evidence="2 3">
    <name type="scientific">Phytophthora sojae (strain P6497)</name>
    <name type="common">Soybean stem and root rot agent</name>
    <name type="synonym">Phytophthora megasperma f. sp. glycines</name>
    <dbReference type="NCBI Taxonomy" id="1094619"/>
    <lineage>
        <taxon>Eukaryota</taxon>
        <taxon>Sar</taxon>
        <taxon>Stramenopiles</taxon>
        <taxon>Oomycota</taxon>
        <taxon>Peronosporomycetes</taxon>
        <taxon>Peronosporales</taxon>
        <taxon>Peronosporaceae</taxon>
        <taxon>Phytophthora</taxon>
    </lineage>
</organism>
<evidence type="ECO:0000313" key="2">
    <source>
        <dbReference type="EMBL" id="EGZ13660.1"/>
    </source>
</evidence>
<sequence>HLNTKPNTAPINRPAMLHKDLEITPPTAPISTSNTAGQCLRSTHHTIFHTNRECPRHHSKTSSRDVNKEAVMRRLRARLDRRSRGADAEADAQLRAQVEFYVRLRATLFANSGSANVDAVDAVAVGVLANDTLFPVELLETVTLLPLPDSLHVVAAPPHDLFTPPPSKKQRKSRAQDQDEDDADDEEGAPEGDSAEEYEFPLPAKCPVTIRRDISKIIKQAGTQGKTPPRMAYPWAGQRAWYDPQEHPALHVAHWRVWMHWRDVFFACALYAPSGECTARRKKKSNTGQARLAFISLNIVELGFYNFLNVFENATHDNLMWLGGKAAWRSVAA</sequence>
<dbReference type="EMBL" id="JH159156">
    <property type="protein sequence ID" value="EGZ13660.1"/>
    <property type="molecule type" value="Genomic_DNA"/>
</dbReference>
<dbReference type="KEGG" id="psoj:PHYSODRAFT_392348"/>
<dbReference type="AlphaFoldDB" id="G4ZV36"/>
<feature type="region of interest" description="Disordered" evidence="1">
    <location>
        <begin position="156"/>
        <end position="198"/>
    </location>
</feature>
<dbReference type="SMR" id="G4ZV36"/>